<organism evidence="1 2">
    <name type="scientific">Quercus lobata</name>
    <name type="common">Valley oak</name>
    <dbReference type="NCBI Taxonomy" id="97700"/>
    <lineage>
        <taxon>Eukaryota</taxon>
        <taxon>Viridiplantae</taxon>
        <taxon>Streptophyta</taxon>
        <taxon>Embryophyta</taxon>
        <taxon>Tracheophyta</taxon>
        <taxon>Spermatophyta</taxon>
        <taxon>Magnoliopsida</taxon>
        <taxon>eudicotyledons</taxon>
        <taxon>Gunneridae</taxon>
        <taxon>Pentapetalae</taxon>
        <taxon>rosids</taxon>
        <taxon>fabids</taxon>
        <taxon>Fagales</taxon>
        <taxon>Fagaceae</taxon>
        <taxon>Quercus</taxon>
    </lineage>
</organism>
<evidence type="ECO:0000313" key="2">
    <source>
        <dbReference type="Proteomes" id="UP000594261"/>
    </source>
</evidence>
<sequence>MHALWLCEQVQSVRKSEHRFCLLYQKQYRSFMDILFETVLDRGSSRVVFYKANFDAAFFENVGVASIGIAVRDSNANSIAALSKRIRMPHSVELQRLWRAAVLFLLPKN</sequence>
<evidence type="ECO:0000313" key="1">
    <source>
        <dbReference type="EnsemblPlants" id="QL02p025330:mrna"/>
    </source>
</evidence>
<reference evidence="2" key="1">
    <citation type="journal article" date="2016" name="G3 (Bethesda)">
        <title>First Draft Assembly and Annotation of the Genome of a California Endemic Oak Quercus lobata Nee (Fagaceae).</title>
        <authorList>
            <person name="Sork V.L."/>
            <person name="Fitz-Gibbon S.T."/>
            <person name="Puiu D."/>
            <person name="Crepeau M."/>
            <person name="Gugger P.F."/>
            <person name="Sherman R."/>
            <person name="Stevens K."/>
            <person name="Langley C.H."/>
            <person name="Pellegrini M."/>
            <person name="Salzberg S.L."/>
        </authorList>
    </citation>
    <scope>NUCLEOTIDE SEQUENCE [LARGE SCALE GENOMIC DNA]</scope>
    <source>
        <strain evidence="2">cv. SW786</strain>
    </source>
</reference>
<keyword evidence="2" id="KW-1185">Reference proteome</keyword>
<proteinExistence type="predicted"/>
<reference evidence="1" key="2">
    <citation type="submission" date="2021-01" db="UniProtKB">
        <authorList>
            <consortium name="EnsemblPlants"/>
        </authorList>
    </citation>
    <scope>IDENTIFICATION</scope>
</reference>
<dbReference type="InParanoid" id="A0A7N2KUT3"/>
<protein>
    <submittedName>
        <fullName evidence="1">Uncharacterized protein</fullName>
    </submittedName>
</protein>
<name>A0A7N2KUT3_QUELO</name>
<dbReference type="Proteomes" id="UP000594261">
    <property type="component" value="Chromosome 2"/>
</dbReference>
<dbReference type="Gramene" id="QL02p025330:mrna">
    <property type="protein sequence ID" value="QL02p025330:mrna"/>
    <property type="gene ID" value="QL02p025330"/>
</dbReference>
<accession>A0A7N2KUT3</accession>
<dbReference type="EnsemblPlants" id="QL02p025330:mrna">
    <property type="protein sequence ID" value="QL02p025330:mrna"/>
    <property type="gene ID" value="QL02p025330"/>
</dbReference>
<dbReference type="AlphaFoldDB" id="A0A7N2KUT3"/>